<dbReference type="Proteomes" id="UP000248925">
    <property type="component" value="Unassembled WGS sequence"/>
</dbReference>
<protein>
    <submittedName>
        <fullName evidence="2">Thioredoxin reductase</fullName>
    </submittedName>
</protein>
<evidence type="ECO:0000256" key="1">
    <source>
        <dbReference type="ARBA" id="ARBA00023002"/>
    </source>
</evidence>
<dbReference type="SUPFAM" id="SSF51905">
    <property type="entry name" value="FAD/NAD(P)-binding domain"/>
    <property type="match status" value="2"/>
</dbReference>
<keyword evidence="3" id="KW-1185">Reference proteome</keyword>
<evidence type="ECO:0000313" key="3">
    <source>
        <dbReference type="Proteomes" id="UP000248925"/>
    </source>
</evidence>
<dbReference type="EMBL" id="PCDP01000019">
    <property type="protein sequence ID" value="PZM15606.1"/>
    <property type="molecule type" value="Genomic_DNA"/>
</dbReference>
<dbReference type="GO" id="GO:0050660">
    <property type="term" value="F:flavin adenine dinucleotide binding"/>
    <property type="evidence" value="ECO:0007669"/>
    <property type="project" value="TreeGrafter"/>
</dbReference>
<gene>
    <name evidence="2" type="ORF">CPY51_07105</name>
</gene>
<accession>A0A2W4EQ47</accession>
<dbReference type="GO" id="GO:0004497">
    <property type="term" value="F:monooxygenase activity"/>
    <property type="evidence" value="ECO:0007669"/>
    <property type="project" value="TreeGrafter"/>
</dbReference>
<dbReference type="Gene3D" id="3.50.50.60">
    <property type="entry name" value="FAD/NAD(P)-binding domain"/>
    <property type="match status" value="1"/>
</dbReference>
<dbReference type="PANTHER" id="PTHR43539">
    <property type="entry name" value="FLAVIN-BINDING MONOOXYGENASE-LIKE PROTEIN (AFU_ORTHOLOGUE AFUA_4G09220)"/>
    <property type="match status" value="1"/>
</dbReference>
<dbReference type="PANTHER" id="PTHR43539:SF78">
    <property type="entry name" value="FLAVIN-CONTAINING MONOOXYGENASE"/>
    <property type="match status" value="1"/>
</dbReference>
<dbReference type="Pfam" id="PF13738">
    <property type="entry name" value="Pyr_redox_3"/>
    <property type="match status" value="1"/>
</dbReference>
<dbReference type="InterPro" id="IPR036188">
    <property type="entry name" value="FAD/NAD-bd_sf"/>
</dbReference>
<reference evidence="2 3" key="1">
    <citation type="journal article" date="2018" name="Sci. Rep.">
        <title>Rhizobium tumorigenes sp. nov., a novel plant tumorigenic bacterium isolated from cane gall tumors on thornless blackberry.</title>
        <authorList>
            <person name="Kuzmanovi N."/>
            <person name="Smalla K."/>
            <person name="Gronow S."/>
            <person name="PuBawska J."/>
        </authorList>
    </citation>
    <scope>NUCLEOTIDE SEQUENCE [LARGE SCALE GENOMIC DNA]</scope>
    <source>
        <strain evidence="2 3">CCBAU 85046</strain>
    </source>
</reference>
<dbReference type="PRINTS" id="PR00469">
    <property type="entry name" value="PNDRDTASEII"/>
</dbReference>
<name>A0A2W4EQ47_9HYPH</name>
<proteinExistence type="predicted"/>
<dbReference type="AlphaFoldDB" id="A0A2W4EQ47"/>
<dbReference type="GO" id="GO:0005829">
    <property type="term" value="C:cytosol"/>
    <property type="evidence" value="ECO:0007669"/>
    <property type="project" value="TreeGrafter"/>
</dbReference>
<dbReference type="PRINTS" id="PR00368">
    <property type="entry name" value="FADPNR"/>
</dbReference>
<dbReference type="OrthoDB" id="9773233at2"/>
<evidence type="ECO:0000313" key="2">
    <source>
        <dbReference type="EMBL" id="PZM15606.1"/>
    </source>
</evidence>
<sequence>MTTEETIIIGAGPAGLACAAALSSNGRRPVVLEAADRPAASWHRHYDRLHLHTSKAHSALPGKPMPADFPRYPSRLQIIAYLEDYARTKDLRIFFGRQAVSVRRAVDWMVETANGDLFESRSVIIATGLSNTPIRPEWHGQNSFMGPILHSSEYRNASALKARRVLVVGFGNSAGEIALECAEAGLDVAMSVRGPVNVVGREMFGIPSATIAIALSHFPHEMADGFNAPFLRLRYGDLERFGLRRAGRGPLTTMIELGRTPLIDVGTIAKIREGRIKVFPGVERLEGSVVHFEDRQSIACDAIILATGYRPNLEEVLPDLWERFPAAGRPASGDLHPAGDGLYFCGYNAATTGLLRQIGIEAQKIASSIARRHQGNYLGRVI</sequence>
<keyword evidence="1" id="KW-0560">Oxidoreductase</keyword>
<comment type="caution">
    <text evidence="2">The sequence shown here is derived from an EMBL/GenBank/DDBJ whole genome shotgun (WGS) entry which is preliminary data.</text>
</comment>
<dbReference type="RefSeq" id="WP_111159606.1">
    <property type="nucleotide sequence ID" value="NZ_PCDP01000019.1"/>
</dbReference>
<organism evidence="2 3">
    <name type="scientific">Rhizobium tubonense</name>
    <dbReference type="NCBI Taxonomy" id="484088"/>
    <lineage>
        <taxon>Bacteria</taxon>
        <taxon>Pseudomonadati</taxon>
        <taxon>Pseudomonadota</taxon>
        <taxon>Alphaproteobacteria</taxon>
        <taxon>Hyphomicrobiales</taxon>
        <taxon>Rhizobiaceae</taxon>
        <taxon>Rhizobium/Agrobacterium group</taxon>
        <taxon>Rhizobium</taxon>
    </lineage>
</organism>
<dbReference type="InterPro" id="IPR050982">
    <property type="entry name" value="Auxin_biosynth/cation_transpt"/>
</dbReference>